<evidence type="ECO:0000313" key="1">
    <source>
        <dbReference type="EMBL" id="MBG6105926.1"/>
    </source>
</evidence>
<organism evidence="1 2">
    <name type="scientific">Micromonospora vinacea</name>
    <dbReference type="NCBI Taxonomy" id="709878"/>
    <lineage>
        <taxon>Bacteria</taxon>
        <taxon>Bacillati</taxon>
        <taxon>Actinomycetota</taxon>
        <taxon>Actinomycetes</taxon>
        <taxon>Micromonosporales</taxon>
        <taxon>Micromonosporaceae</taxon>
        <taxon>Micromonospora</taxon>
    </lineage>
</organism>
<name>A0ABS0KBE3_9ACTN</name>
<protein>
    <submittedName>
        <fullName evidence="1">Uncharacterized protein</fullName>
    </submittedName>
</protein>
<dbReference type="EMBL" id="JADOTY010000001">
    <property type="protein sequence ID" value="MBG6105926.1"/>
    <property type="molecule type" value="Genomic_DNA"/>
</dbReference>
<gene>
    <name evidence="1" type="ORF">IW249_006340</name>
</gene>
<proteinExistence type="predicted"/>
<sequence>MIDIVDMFAFETSAGLLETPVGVVGSRRVEVR</sequence>
<evidence type="ECO:0000313" key="2">
    <source>
        <dbReference type="Proteomes" id="UP000631791"/>
    </source>
</evidence>
<dbReference type="Proteomes" id="UP000631791">
    <property type="component" value="Unassembled WGS sequence"/>
</dbReference>
<comment type="caution">
    <text evidence="1">The sequence shown here is derived from an EMBL/GenBank/DDBJ whole genome shotgun (WGS) entry which is preliminary data.</text>
</comment>
<keyword evidence="2" id="KW-1185">Reference proteome</keyword>
<reference evidence="1 2" key="1">
    <citation type="submission" date="2020-11" db="EMBL/GenBank/DDBJ databases">
        <title>Sequencing the genomes of 1000 actinobacteria strains.</title>
        <authorList>
            <person name="Klenk H.-P."/>
        </authorList>
    </citation>
    <scope>NUCLEOTIDE SEQUENCE [LARGE SCALE GENOMIC DNA]</scope>
    <source>
        <strain evidence="1 2">DSM 101695</strain>
    </source>
</reference>
<accession>A0ABS0KBE3</accession>